<proteinExistence type="predicted"/>
<gene>
    <name evidence="1" type="ORF">SAMN05421748_101873</name>
</gene>
<protein>
    <submittedName>
        <fullName evidence="1">Uncharacterized protein</fullName>
    </submittedName>
</protein>
<keyword evidence="2" id="KW-1185">Reference proteome</keyword>
<dbReference type="RefSeq" id="WP_097318108.1">
    <property type="nucleotide sequence ID" value="NZ_OBDY01000001.1"/>
</dbReference>
<sequence>MDPEKKRYLVCHDYGMGGSWWWVWAASPEEIVESVAEIEVITDEESIRESGPLADEELHLDALSGTSLADLRDQRTAHRSVPGYGVLAGRKRVYLRDDEEGVDFLVEVGPDGRRLREVEVSPEGVFRLAEDLPNPPRDLRDPRYVRMEISHAEFEAAWERSVPYPEDEE</sequence>
<dbReference type="OrthoDB" id="1365577at2"/>
<organism evidence="1 2">
    <name type="scientific">Paractinoplanes atraurantiacus</name>
    <dbReference type="NCBI Taxonomy" id="1036182"/>
    <lineage>
        <taxon>Bacteria</taxon>
        <taxon>Bacillati</taxon>
        <taxon>Actinomycetota</taxon>
        <taxon>Actinomycetes</taxon>
        <taxon>Micromonosporales</taxon>
        <taxon>Micromonosporaceae</taxon>
        <taxon>Paractinoplanes</taxon>
    </lineage>
</organism>
<reference evidence="1 2" key="1">
    <citation type="submission" date="2017-09" db="EMBL/GenBank/DDBJ databases">
        <authorList>
            <person name="Ehlers B."/>
            <person name="Leendertz F.H."/>
        </authorList>
    </citation>
    <scope>NUCLEOTIDE SEQUENCE [LARGE SCALE GENOMIC DNA]</scope>
    <source>
        <strain evidence="1 2">CGMCC 4.6857</strain>
    </source>
</reference>
<dbReference type="Proteomes" id="UP000219612">
    <property type="component" value="Unassembled WGS sequence"/>
</dbReference>
<accession>A0A285FF84</accession>
<evidence type="ECO:0000313" key="1">
    <source>
        <dbReference type="EMBL" id="SNY08976.1"/>
    </source>
</evidence>
<dbReference type="EMBL" id="OBDY01000001">
    <property type="protein sequence ID" value="SNY08976.1"/>
    <property type="molecule type" value="Genomic_DNA"/>
</dbReference>
<name>A0A285FF84_9ACTN</name>
<evidence type="ECO:0000313" key="2">
    <source>
        <dbReference type="Proteomes" id="UP000219612"/>
    </source>
</evidence>
<dbReference type="AlphaFoldDB" id="A0A285FF84"/>